<feature type="signal peptide" evidence="1">
    <location>
        <begin position="1"/>
        <end position="20"/>
    </location>
</feature>
<accession>A0A7W7U3V4</accession>
<feature type="chain" id="PRO_5030590568" evidence="1">
    <location>
        <begin position="21"/>
        <end position="60"/>
    </location>
</feature>
<proteinExistence type="predicted"/>
<sequence>MTAASTVLLLTAPVAVPLVAAGAYAPACLREESARAPGRVSDRLPLVSPVHEAARAIGGP</sequence>
<evidence type="ECO:0000256" key="1">
    <source>
        <dbReference type="SAM" id="SignalP"/>
    </source>
</evidence>
<reference evidence="2 3" key="1">
    <citation type="submission" date="2020-08" db="EMBL/GenBank/DDBJ databases">
        <title>Genomic Encyclopedia of Type Strains, Phase III (KMG-III): the genomes of soil and plant-associated and newly described type strains.</title>
        <authorList>
            <person name="Whitman W."/>
        </authorList>
    </citation>
    <scope>NUCLEOTIDE SEQUENCE [LARGE SCALE GENOMIC DNA]</scope>
    <source>
        <strain evidence="2 3">SFB5A</strain>
    </source>
</reference>
<organism evidence="2 3">
    <name type="scientific">Streptomyces nymphaeiformis</name>
    <dbReference type="NCBI Taxonomy" id="2663842"/>
    <lineage>
        <taxon>Bacteria</taxon>
        <taxon>Bacillati</taxon>
        <taxon>Actinomycetota</taxon>
        <taxon>Actinomycetes</taxon>
        <taxon>Kitasatosporales</taxon>
        <taxon>Streptomycetaceae</taxon>
        <taxon>Streptomyces</taxon>
    </lineage>
</organism>
<evidence type="ECO:0000313" key="2">
    <source>
        <dbReference type="EMBL" id="MBB4984486.1"/>
    </source>
</evidence>
<dbReference type="RefSeq" id="WP_116158064.1">
    <property type="nucleotide sequence ID" value="NZ_JACHJY010000008.1"/>
</dbReference>
<dbReference type="Proteomes" id="UP000582643">
    <property type="component" value="Unassembled WGS sequence"/>
</dbReference>
<gene>
    <name evidence="2" type="ORF">GGE06_005432</name>
</gene>
<protein>
    <submittedName>
        <fullName evidence="2">Uncharacterized protein</fullName>
    </submittedName>
</protein>
<name>A0A7W7U3V4_9ACTN</name>
<dbReference type="EMBL" id="JACHJY010000008">
    <property type="protein sequence ID" value="MBB4984486.1"/>
    <property type="molecule type" value="Genomic_DNA"/>
</dbReference>
<evidence type="ECO:0000313" key="3">
    <source>
        <dbReference type="Proteomes" id="UP000582643"/>
    </source>
</evidence>
<keyword evidence="3" id="KW-1185">Reference proteome</keyword>
<comment type="caution">
    <text evidence="2">The sequence shown here is derived from an EMBL/GenBank/DDBJ whole genome shotgun (WGS) entry which is preliminary data.</text>
</comment>
<keyword evidence="1" id="KW-0732">Signal</keyword>
<dbReference type="AlphaFoldDB" id="A0A7W7U3V4"/>